<dbReference type="InterPro" id="IPR000086">
    <property type="entry name" value="NUDIX_hydrolase_dom"/>
</dbReference>
<dbReference type="Gene3D" id="3.90.79.10">
    <property type="entry name" value="Nucleoside Triphosphate Pyrophosphohydrolase"/>
    <property type="match status" value="1"/>
</dbReference>
<proteinExistence type="predicted"/>
<gene>
    <name evidence="3" type="ORF">TrVE_jg4010</name>
</gene>
<accession>A0A9W7DM84</accession>
<feature type="domain" description="Nudix hydrolase" evidence="2">
    <location>
        <begin position="1"/>
        <end position="146"/>
    </location>
</feature>
<evidence type="ECO:0000313" key="4">
    <source>
        <dbReference type="Proteomes" id="UP001165160"/>
    </source>
</evidence>
<organism evidence="3 4">
    <name type="scientific">Triparma verrucosa</name>
    <dbReference type="NCBI Taxonomy" id="1606542"/>
    <lineage>
        <taxon>Eukaryota</taxon>
        <taxon>Sar</taxon>
        <taxon>Stramenopiles</taxon>
        <taxon>Ochrophyta</taxon>
        <taxon>Bolidophyceae</taxon>
        <taxon>Parmales</taxon>
        <taxon>Triparmaceae</taxon>
        <taxon>Triparma</taxon>
    </lineage>
</organism>
<dbReference type="PROSITE" id="PS51462">
    <property type="entry name" value="NUDIX"/>
    <property type="match status" value="1"/>
</dbReference>
<feature type="region of interest" description="Disordered" evidence="1">
    <location>
        <begin position="1"/>
        <end position="20"/>
    </location>
</feature>
<reference evidence="4" key="1">
    <citation type="journal article" date="2023" name="Commun. Biol.">
        <title>Genome analysis of Parmales, the sister group of diatoms, reveals the evolutionary specialization of diatoms from phago-mixotrophs to photoautotrophs.</title>
        <authorList>
            <person name="Ban H."/>
            <person name="Sato S."/>
            <person name="Yoshikawa S."/>
            <person name="Yamada K."/>
            <person name="Nakamura Y."/>
            <person name="Ichinomiya M."/>
            <person name="Sato N."/>
            <person name="Blanc-Mathieu R."/>
            <person name="Endo H."/>
            <person name="Kuwata A."/>
            <person name="Ogata H."/>
        </authorList>
    </citation>
    <scope>NUCLEOTIDE SEQUENCE [LARGE SCALE GENOMIC DNA]</scope>
    <source>
        <strain evidence="4">NIES 3699</strain>
    </source>
</reference>
<evidence type="ECO:0000313" key="3">
    <source>
        <dbReference type="EMBL" id="GMH48799.1"/>
    </source>
</evidence>
<dbReference type="AlphaFoldDB" id="A0A9W7DM84"/>
<protein>
    <recommendedName>
        <fullName evidence="2">Nudix hydrolase domain-containing protein</fullName>
    </recommendedName>
</protein>
<name>A0A9W7DM84_9STRA</name>
<keyword evidence="4" id="KW-1185">Reference proteome</keyword>
<evidence type="ECO:0000256" key="1">
    <source>
        <dbReference type="SAM" id="MobiDB-lite"/>
    </source>
</evidence>
<dbReference type="SUPFAM" id="SSF55811">
    <property type="entry name" value="Nudix"/>
    <property type="match status" value="1"/>
</dbReference>
<sequence length="220" mass="25765">MRYPGEWKFPGGQLNPQESPRSASLREFTEEFLTPVPPSAKIRLFKISQTRPILGVSHLIYNFICLESENPWLKRINVETINEKLDQKVSNFEAAGSSFHTMKKSEKLALSPEVKHVEWLDMSTSLTSSFTSMNSDPTFVNAWQEKEFTRLNIKRRDPMFVNLTLLKKLEDFKDEKTLKEWCDGLKGREEEEIERIQWLEDGMEVSEVDDIIKDRNRTYN</sequence>
<dbReference type="EMBL" id="BRXX01000587">
    <property type="protein sequence ID" value="GMH48799.1"/>
    <property type="molecule type" value="Genomic_DNA"/>
</dbReference>
<dbReference type="InterPro" id="IPR015797">
    <property type="entry name" value="NUDIX_hydrolase-like_dom_sf"/>
</dbReference>
<dbReference type="Proteomes" id="UP001165160">
    <property type="component" value="Unassembled WGS sequence"/>
</dbReference>
<comment type="caution">
    <text evidence="3">The sequence shown here is derived from an EMBL/GenBank/DDBJ whole genome shotgun (WGS) entry which is preliminary data.</text>
</comment>
<evidence type="ECO:0000259" key="2">
    <source>
        <dbReference type="PROSITE" id="PS51462"/>
    </source>
</evidence>